<dbReference type="EMBL" id="CP073041">
    <property type="protein sequence ID" value="UXE59451.1"/>
    <property type="molecule type" value="Genomic_DNA"/>
</dbReference>
<proteinExistence type="predicted"/>
<dbReference type="KEGG" id="wna:KA717_27055"/>
<name>A0A977KV15_9CYAN</name>
<dbReference type="AlphaFoldDB" id="A0A977KV15"/>
<reference evidence="1" key="1">
    <citation type="submission" date="2021-04" db="EMBL/GenBank/DDBJ databases">
        <title>Genome sequence of Woronichinia naegeliana from Washington state freshwater lake bloom.</title>
        <authorList>
            <person name="Dreher T.W."/>
        </authorList>
    </citation>
    <scope>NUCLEOTIDE SEQUENCE</scope>
    <source>
        <strain evidence="1">WA131</strain>
    </source>
</reference>
<accession>A0A977KV15</accession>
<organism evidence="1">
    <name type="scientific">Woronichinia naegeliana WA131</name>
    <dbReference type="NCBI Taxonomy" id="2824559"/>
    <lineage>
        <taxon>Bacteria</taxon>
        <taxon>Bacillati</taxon>
        <taxon>Cyanobacteriota</taxon>
        <taxon>Cyanophyceae</taxon>
        <taxon>Synechococcales</taxon>
        <taxon>Coelosphaeriaceae</taxon>
        <taxon>Woronichinia</taxon>
    </lineage>
</organism>
<gene>
    <name evidence="1" type="ORF">KA717_27055</name>
</gene>
<sequence length="48" mass="5258">MAGSGGSNSGIAYQILMAGYKPRNSPYICCFELDNTLPDNAFKHFKND</sequence>
<protein>
    <submittedName>
        <fullName evidence="1">Uncharacterized protein</fullName>
    </submittedName>
</protein>
<dbReference type="Proteomes" id="UP001065613">
    <property type="component" value="Chromosome"/>
</dbReference>
<evidence type="ECO:0000313" key="1">
    <source>
        <dbReference type="EMBL" id="UXE59451.1"/>
    </source>
</evidence>